<dbReference type="Proteomes" id="UP001061361">
    <property type="component" value="Chromosome"/>
</dbReference>
<dbReference type="EMBL" id="AP026708">
    <property type="protein sequence ID" value="BDQ35130.1"/>
    <property type="molecule type" value="Genomic_DNA"/>
</dbReference>
<name>A0ABM8AUE2_9BACT</name>
<evidence type="ECO:0000313" key="1">
    <source>
        <dbReference type="EMBL" id="BDQ35130.1"/>
    </source>
</evidence>
<organism evidence="1 2">
    <name type="scientific">Pseudodesulfovibrio portus</name>
    <dbReference type="NCBI Taxonomy" id="231439"/>
    <lineage>
        <taxon>Bacteria</taxon>
        <taxon>Pseudomonadati</taxon>
        <taxon>Thermodesulfobacteriota</taxon>
        <taxon>Desulfovibrionia</taxon>
        <taxon>Desulfovibrionales</taxon>
        <taxon>Desulfovibrionaceae</taxon>
    </lineage>
</organism>
<reference evidence="1" key="1">
    <citation type="submission" date="2022-08" db="EMBL/GenBank/DDBJ databases">
        <title>Genome Sequence of the sulphate-reducing bacterium, Pseudodesulfovibrio portus JCM14722.</title>
        <authorList>
            <person name="Kondo R."/>
            <person name="Kataoka T."/>
        </authorList>
    </citation>
    <scope>NUCLEOTIDE SEQUENCE</scope>
    <source>
        <strain evidence="1">JCM 14722</strain>
    </source>
</reference>
<protein>
    <submittedName>
        <fullName evidence="1">Uncharacterized protein</fullName>
    </submittedName>
</protein>
<evidence type="ECO:0000313" key="2">
    <source>
        <dbReference type="Proteomes" id="UP001061361"/>
    </source>
</evidence>
<proteinExistence type="predicted"/>
<accession>A0ABM8AUE2</accession>
<gene>
    <name evidence="1" type="ORF">JCM14722_26720</name>
</gene>
<keyword evidence="2" id="KW-1185">Reference proteome</keyword>
<sequence>MRRLALGMALIVLVPKNSWEIDYKALPKQIESQFRQSEQLLADNNINSPNEQPKLLKDERIWLPNDYIRTANYFREEYELHALIDDVKVRSNIAYSL</sequence>